<evidence type="ECO:0000313" key="1">
    <source>
        <dbReference type="EMBL" id="RCH94763.1"/>
    </source>
</evidence>
<dbReference type="EMBL" id="PJQL01000542">
    <property type="protein sequence ID" value="RCH94763.1"/>
    <property type="molecule type" value="Genomic_DNA"/>
</dbReference>
<name>A0A367JXW0_RHIAZ</name>
<protein>
    <submittedName>
        <fullName evidence="1">Uncharacterized protein</fullName>
    </submittedName>
</protein>
<dbReference type="OrthoDB" id="2274680at2759"/>
<evidence type="ECO:0000313" key="2">
    <source>
        <dbReference type="Proteomes" id="UP000252139"/>
    </source>
</evidence>
<sequence length="327" mass="37526">MRIQAATFAVFPARLYTRHFLWYKNKQVKTDKDLDHPVPLGQARLDELKRWYVNLKKWNGRSILPVLYLGFQDRFKQIAWILHPVAPQRNDLYRHKQYWMWMQLETLSDAWLLDSSRSSTVNQLERTESDTTSIAGFPIIEEHRSSHPHQQHHQLVIHQQARRHPLSTSDRIGNGNMELVSTTQHLYTGSTYSRDPQQDCRYGISTHVHQGLMANQAASIPMDRQDLGASLCGPIRRPHYTSPTKICLVASGSWHYPHGCVYDELDQMEESVHQLPLPLELNRQSIQQTMARTGTSSGSGFSLVAQCDLVFPVEIFGNLSSTRTISG</sequence>
<reference evidence="1 2" key="1">
    <citation type="journal article" date="2018" name="G3 (Bethesda)">
        <title>Phylogenetic and Phylogenomic Definition of Rhizopus Species.</title>
        <authorList>
            <person name="Gryganskyi A.P."/>
            <person name="Golan J."/>
            <person name="Dolatabadi S."/>
            <person name="Mondo S."/>
            <person name="Robb S."/>
            <person name="Idnurm A."/>
            <person name="Muszewska A."/>
            <person name="Steczkiewicz K."/>
            <person name="Masonjones S."/>
            <person name="Liao H.L."/>
            <person name="Gajdeczka M.T."/>
            <person name="Anike F."/>
            <person name="Vuek A."/>
            <person name="Anishchenko I.M."/>
            <person name="Voigt K."/>
            <person name="de Hoog G.S."/>
            <person name="Smith M.E."/>
            <person name="Heitman J."/>
            <person name="Vilgalys R."/>
            <person name="Stajich J.E."/>
        </authorList>
    </citation>
    <scope>NUCLEOTIDE SEQUENCE [LARGE SCALE GENOMIC DNA]</scope>
    <source>
        <strain evidence="1 2">CBS 357.93</strain>
    </source>
</reference>
<dbReference type="Proteomes" id="UP000252139">
    <property type="component" value="Unassembled WGS sequence"/>
</dbReference>
<organism evidence="1 2">
    <name type="scientific">Rhizopus azygosporus</name>
    <name type="common">Rhizopus microsporus var. azygosporus</name>
    <dbReference type="NCBI Taxonomy" id="86630"/>
    <lineage>
        <taxon>Eukaryota</taxon>
        <taxon>Fungi</taxon>
        <taxon>Fungi incertae sedis</taxon>
        <taxon>Mucoromycota</taxon>
        <taxon>Mucoromycotina</taxon>
        <taxon>Mucoromycetes</taxon>
        <taxon>Mucorales</taxon>
        <taxon>Mucorineae</taxon>
        <taxon>Rhizopodaceae</taxon>
        <taxon>Rhizopus</taxon>
    </lineage>
</organism>
<dbReference type="AlphaFoldDB" id="A0A367JXW0"/>
<comment type="caution">
    <text evidence="1">The sequence shown here is derived from an EMBL/GenBank/DDBJ whole genome shotgun (WGS) entry which is preliminary data.</text>
</comment>
<accession>A0A367JXW0</accession>
<keyword evidence="2" id="KW-1185">Reference proteome</keyword>
<gene>
    <name evidence="1" type="ORF">CU097_013496</name>
</gene>
<proteinExistence type="predicted"/>